<sequence length="84" mass="9720">MCVSRSRVTVPRFTARRRKFVVQLAFKYRDTTISNFIKGDIATLNNGLDRVVSKHLTGGKRRAKQRGTIFQLVKDKFISGRYRS</sequence>
<evidence type="ECO:0000313" key="1">
    <source>
        <dbReference type="EMBL" id="TGZ51745.1"/>
    </source>
</evidence>
<proteinExistence type="predicted"/>
<organism evidence="1 2">
    <name type="scientific">Temnothorax longispinosus</name>
    <dbReference type="NCBI Taxonomy" id="300112"/>
    <lineage>
        <taxon>Eukaryota</taxon>
        <taxon>Metazoa</taxon>
        <taxon>Ecdysozoa</taxon>
        <taxon>Arthropoda</taxon>
        <taxon>Hexapoda</taxon>
        <taxon>Insecta</taxon>
        <taxon>Pterygota</taxon>
        <taxon>Neoptera</taxon>
        <taxon>Endopterygota</taxon>
        <taxon>Hymenoptera</taxon>
        <taxon>Apocrita</taxon>
        <taxon>Aculeata</taxon>
        <taxon>Formicoidea</taxon>
        <taxon>Formicidae</taxon>
        <taxon>Myrmicinae</taxon>
        <taxon>Temnothorax</taxon>
    </lineage>
</organism>
<protein>
    <submittedName>
        <fullName evidence="1">Uncharacterized protein</fullName>
    </submittedName>
</protein>
<evidence type="ECO:0000313" key="2">
    <source>
        <dbReference type="Proteomes" id="UP000310200"/>
    </source>
</evidence>
<feature type="non-terminal residue" evidence="1">
    <location>
        <position position="84"/>
    </location>
</feature>
<name>A0A4S2KPN7_9HYME</name>
<dbReference type="Proteomes" id="UP000310200">
    <property type="component" value="Unassembled WGS sequence"/>
</dbReference>
<comment type="caution">
    <text evidence="1">The sequence shown here is derived from an EMBL/GenBank/DDBJ whole genome shotgun (WGS) entry which is preliminary data.</text>
</comment>
<gene>
    <name evidence="1" type="ORF">DBV15_04987</name>
</gene>
<reference evidence="1 2" key="1">
    <citation type="journal article" date="2019" name="Philos. Trans. R. Soc. Lond., B, Biol. Sci.">
        <title>Ant behaviour and brain gene expression of defending hosts depend on the ecological success of the intruding social parasite.</title>
        <authorList>
            <person name="Kaur R."/>
            <person name="Stoldt M."/>
            <person name="Jongepier E."/>
            <person name="Feldmeyer B."/>
            <person name="Menzel F."/>
            <person name="Bornberg-Bauer E."/>
            <person name="Foitzik S."/>
        </authorList>
    </citation>
    <scope>NUCLEOTIDE SEQUENCE [LARGE SCALE GENOMIC DNA]</scope>
    <source>
        <tissue evidence="1">Whole body</tissue>
    </source>
</reference>
<accession>A0A4S2KPN7</accession>
<dbReference type="EMBL" id="QBLH01001461">
    <property type="protein sequence ID" value="TGZ51745.1"/>
    <property type="molecule type" value="Genomic_DNA"/>
</dbReference>
<keyword evidence="2" id="KW-1185">Reference proteome</keyword>
<dbReference type="AlphaFoldDB" id="A0A4S2KPN7"/>